<evidence type="ECO:0000313" key="2">
    <source>
        <dbReference type="EMBL" id="GMS90244.1"/>
    </source>
</evidence>
<gene>
    <name evidence="2" type="ORF">PENTCL1PPCAC_12419</name>
</gene>
<reference evidence="2" key="1">
    <citation type="submission" date="2023-10" db="EMBL/GenBank/DDBJ databases">
        <title>Genome assembly of Pristionchus species.</title>
        <authorList>
            <person name="Yoshida K."/>
            <person name="Sommer R.J."/>
        </authorList>
    </citation>
    <scope>NUCLEOTIDE SEQUENCE</scope>
    <source>
        <strain evidence="2">RS0144</strain>
    </source>
</reference>
<name>A0AAV5T4P1_9BILA</name>
<sequence length="158" mass="17352">MLLISRNINQANSNSEILVYILPENSTNVLLGNNYATGKGVPMSNIVCKSGFVKGLETSRTLLSTSRANGTTSSIHKRAKETSVKLKQPISTVRIPDPIVPEVPNSLLEELRRELIESQETIASLKTTIRAQGKRIDALEEKNQRMISLIDLHGTASK</sequence>
<keyword evidence="3" id="KW-1185">Reference proteome</keyword>
<organism evidence="2 3">
    <name type="scientific">Pristionchus entomophagus</name>
    <dbReference type="NCBI Taxonomy" id="358040"/>
    <lineage>
        <taxon>Eukaryota</taxon>
        <taxon>Metazoa</taxon>
        <taxon>Ecdysozoa</taxon>
        <taxon>Nematoda</taxon>
        <taxon>Chromadorea</taxon>
        <taxon>Rhabditida</taxon>
        <taxon>Rhabditina</taxon>
        <taxon>Diplogasteromorpha</taxon>
        <taxon>Diplogasteroidea</taxon>
        <taxon>Neodiplogasteridae</taxon>
        <taxon>Pristionchus</taxon>
    </lineage>
</organism>
<protein>
    <submittedName>
        <fullName evidence="2">Uncharacterized protein</fullName>
    </submittedName>
</protein>
<comment type="caution">
    <text evidence="2">The sequence shown here is derived from an EMBL/GenBank/DDBJ whole genome shotgun (WGS) entry which is preliminary data.</text>
</comment>
<keyword evidence="1" id="KW-0175">Coiled coil</keyword>
<feature type="coiled-coil region" evidence="1">
    <location>
        <begin position="108"/>
        <end position="142"/>
    </location>
</feature>
<evidence type="ECO:0000313" key="3">
    <source>
        <dbReference type="Proteomes" id="UP001432027"/>
    </source>
</evidence>
<dbReference type="Proteomes" id="UP001432027">
    <property type="component" value="Unassembled WGS sequence"/>
</dbReference>
<evidence type="ECO:0000256" key="1">
    <source>
        <dbReference type="SAM" id="Coils"/>
    </source>
</evidence>
<proteinExistence type="predicted"/>
<dbReference type="EMBL" id="BTSX01000003">
    <property type="protein sequence ID" value="GMS90244.1"/>
    <property type="molecule type" value="Genomic_DNA"/>
</dbReference>
<dbReference type="AlphaFoldDB" id="A0AAV5T4P1"/>
<accession>A0AAV5T4P1</accession>